<dbReference type="PROSITE" id="PS51257">
    <property type="entry name" value="PROKAR_LIPOPROTEIN"/>
    <property type="match status" value="1"/>
</dbReference>
<accession>A0ABD5VK57</accession>
<gene>
    <name evidence="3" type="ORF">ACFQGB_17125</name>
</gene>
<evidence type="ECO:0000259" key="2">
    <source>
        <dbReference type="Pfam" id="PF26496"/>
    </source>
</evidence>
<feature type="transmembrane region" description="Helical" evidence="1">
    <location>
        <begin position="121"/>
        <end position="138"/>
    </location>
</feature>
<evidence type="ECO:0000313" key="3">
    <source>
        <dbReference type="EMBL" id="MFC6954590.1"/>
    </source>
</evidence>
<dbReference type="AlphaFoldDB" id="A0ABD5VK57"/>
<feature type="transmembrane region" description="Helical" evidence="1">
    <location>
        <begin position="12"/>
        <end position="43"/>
    </location>
</feature>
<feature type="domain" description="DUF8163" evidence="2">
    <location>
        <begin position="3"/>
        <end position="150"/>
    </location>
</feature>
<dbReference type="Pfam" id="PF26496">
    <property type="entry name" value="DUF8163"/>
    <property type="match status" value="1"/>
</dbReference>
<reference evidence="3 4" key="1">
    <citation type="journal article" date="2019" name="Int. J. Syst. Evol. Microbiol.">
        <title>The Global Catalogue of Microorganisms (GCM) 10K type strain sequencing project: providing services to taxonomists for standard genome sequencing and annotation.</title>
        <authorList>
            <consortium name="The Broad Institute Genomics Platform"/>
            <consortium name="The Broad Institute Genome Sequencing Center for Infectious Disease"/>
            <person name="Wu L."/>
            <person name="Ma J."/>
        </authorList>
    </citation>
    <scope>NUCLEOTIDE SEQUENCE [LARGE SCALE GENOMIC DNA]</scope>
    <source>
        <strain evidence="3 4">GX26</strain>
    </source>
</reference>
<organism evidence="3 4">
    <name type="scientific">Halorubellus litoreus</name>
    <dbReference type="NCBI Taxonomy" id="755308"/>
    <lineage>
        <taxon>Archaea</taxon>
        <taxon>Methanobacteriati</taxon>
        <taxon>Methanobacteriota</taxon>
        <taxon>Stenosarchaea group</taxon>
        <taxon>Halobacteria</taxon>
        <taxon>Halobacteriales</taxon>
        <taxon>Halorubellaceae</taxon>
        <taxon>Halorubellus</taxon>
    </lineage>
</organism>
<comment type="caution">
    <text evidence="3">The sequence shown here is derived from an EMBL/GenBank/DDBJ whole genome shotgun (WGS) entry which is preliminary data.</text>
</comment>
<dbReference type="Proteomes" id="UP001596395">
    <property type="component" value="Unassembled WGS sequence"/>
</dbReference>
<feature type="transmembrane region" description="Helical" evidence="1">
    <location>
        <begin position="63"/>
        <end position="85"/>
    </location>
</feature>
<keyword evidence="4" id="KW-1185">Reference proteome</keyword>
<feature type="transmembrane region" description="Helical" evidence="1">
    <location>
        <begin position="97"/>
        <end position="115"/>
    </location>
</feature>
<keyword evidence="1" id="KW-0472">Membrane</keyword>
<name>A0ABD5VK57_9EURY</name>
<dbReference type="EMBL" id="JBHSXN010000003">
    <property type="protein sequence ID" value="MFC6954590.1"/>
    <property type="molecule type" value="Genomic_DNA"/>
</dbReference>
<evidence type="ECO:0000313" key="4">
    <source>
        <dbReference type="Proteomes" id="UP001596395"/>
    </source>
</evidence>
<keyword evidence="1" id="KW-1133">Transmembrane helix</keyword>
<dbReference type="RefSeq" id="WP_336351531.1">
    <property type="nucleotide sequence ID" value="NZ_JAZAQL010000003.1"/>
</dbReference>
<keyword evidence="1" id="KW-0812">Transmembrane</keyword>
<dbReference type="InterPro" id="IPR058477">
    <property type="entry name" value="DUF8163"/>
</dbReference>
<sequence length="151" mass="15270">MTSVRERVRVAPTVAVAVACVGLALARPAGIALAVLLALSVALPWPLPFAFGQVAAAVAFDGLAFSTPFVLVQAGLWLALALAVGTSAGTDGRYPRATALAVGVAGTLLVALVAWPAGSPLTQAGVAATVITVVLYVVHRYEQVTVGLVER</sequence>
<evidence type="ECO:0000256" key="1">
    <source>
        <dbReference type="SAM" id="Phobius"/>
    </source>
</evidence>
<protein>
    <recommendedName>
        <fullName evidence="2">DUF8163 domain-containing protein</fullName>
    </recommendedName>
</protein>
<proteinExistence type="predicted"/>